<feature type="transmembrane region" description="Helical" evidence="2">
    <location>
        <begin position="102"/>
        <end position="122"/>
    </location>
</feature>
<protein>
    <submittedName>
        <fullName evidence="5">O-acetyltransferase OatA</fullName>
        <ecNumber evidence="5">2.3.1.-</ecNumber>
    </submittedName>
</protein>
<feature type="transmembrane region" description="Helical" evidence="2">
    <location>
        <begin position="174"/>
        <end position="190"/>
    </location>
</feature>
<organism evidence="5 6">
    <name type="scientific">Mycobacterium innocens</name>
    <dbReference type="NCBI Taxonomy" id="2341083"/>
    <lineage>
        <taxon>Bacteria</taxon>
        <taxon>Bacillati</taxon>
        <taxon>Actinomycetota</taxon>
        <taxon>Actinomycetes</taxon>
        <taxon>Mycobacteriales</taxon>
        <taxon>Mycobacteriaceae</taxon>
        <taxon>Mycobacterium</taxon>
    </lineage>
</organism>
<keyword evidence="2" id="KW-0472">Membrane</keyword>
<dbReference type="Proteomes" id="UP000267289">
    <property type="component" value="Unassembled WGS sequence"/>
</dbReference>
<dbReference type="InterPro" id="IPR043968">
    <property type="entry name" value="SGNH"/>
</dbReference>
<dbReference type="PANTHER" id="PTHR23028:SF53">
    <property type="entry name" value="ACYL_TRANSF_3 DOMAIN-CONTAINING PROTEIN"/>
    <property type="match status" value="1"/>
</dbReference>
<dbReference type="Pfam" id="PF01757">
    <property type="entry name" value="Acyl_transf_3"/>
    <property type="match status" value="1"/>
</dbReference>
<dbReference type="OrthoDB" id="3404679at2"/>
<feature type="transmembrane region" description="Helical" evidence="2">
    <location>
        <begin position="392"/>
        <end position="413"/>
    </location>
</feature>
<dbReference type="InterPro" id="IPR002656">
    <property type="entry name" value="Acyl_transf_3_dom"/>
</dbReference>
<feature type="transmembrane region" description="Helical" evidence="2">
    <location>
        <begin position="330"/>
        <end position="347"/>
    </location>
</feature>
<evidence type="ECO:0000256" key="1">
    <source>
        <dbReference type="SAM" id="MobiDB-lite"/>
    </source>
</evidence>
<dbReference type="RefSeq" id="WP_082274704.1">
    <property type="nucleotide sequence ID" value="NZ_UPHQ01000025.1"/>
</dbReference>
<feature type="transmembrane region" description="Helical" evidence="2">
    <location>
        <begin position="293"/>
        <end position="318"/>
    </location>
</feature>
<dbReference type="GO" id="GO:0009103">
    <property type="term" value="P:lipopolysaccharide biosynthetic process"/>
    <property type="evidence" value="ECO:0007669"/>
    <property type="project" value="TreeGrafter"/>
</dbReference>
<dbReference type="GO" id="GO:0016020">
    <property type="term" value="C:membrane"/>
    <property type="evidence" value="ECO:0007669"/>
    <property type="project" value="TreeGrafter"/>
</dbReference>
<keyword evidence="5" id="KW-0808">Transferase</keyword>
<accession>A0A498PQQ3</accession>
<sequence length="731" mass="76417">MTLPPEIPANPANPADPAGPLRPGVRPRRGIGFRPDIEGLRAVAVVAVVLYHAGIPGVVGGYIGVDVFFVISGFLITGLLWREVTTTRTVGLGRFYGARARRLLPAAATVGVATAIGAAALLPPLQARRVFVDGIASALYVGNYRFAGQGTDYLSADQPPSPFQHYWSLGVEEQFYLVWPALIIGTGWLVRRFGRGTGSRAMPYAVALGLVAAASLAATAIWTRTSPSWAFFSLPTRAWELAVGGLVALSIGHWRRLPLAPAAVVGWGGLALILLTCTQLGPGTPYPGTAALLPVLGTALVIGSGCVTGAMGVGRVLCRPAMRAIGRVSYSWYLWHWPVLLLMPPLLGDSPGLPARLAATIVSAGLAVITLHLIENPGRFAAALRRSAKASLALAGAASGVAACASAVLLTAIPVPAGHGAAASEAKIAALPSAAATATAPSPQEAAIRSLFARVRDAVAAAADLRAVPSNLNPPLAAAPGDKAPVFVNGCLRSWRDVGQRECASADTASATTIALVGDSHAAMWDPALQQAAEQRHWRLETLAKVTCPLLDLPIVSPYLGRRYTECEQWRAEMLDRLRAERPRLVVLGMSRRYHADFSFASYDPAWIDALFRTVAQLRSNGSAVLVLGPAADPQSSVPTCLSAHLDDARGCAPLRSVAANGDGIAAEQAATAAAGGHYADLTDLFCSTERCPVIVGNTLVFRDDNHVTTEYSQLLTPVIGALADRALAEG</sequence>
<evidence type="ECO:0000313" key="6">
    <source>
        <dbReference type="Proteomes" id="UP000267289"/>
    </source>
</evidence>
<evidence type="ECO:0000259" key="3">
    <source>
        <dbReference type="Pfam" id="PF01757"/>
    </source>
</evidence>
<dbReference type="AlphaFoldDB" id="A0A498PQQ3"/>
<dbReference type="InterPro" id="IPR050879">
    <property type="entry name" value="Acyltransferase_3"/>
</dbReference>
<evidence type="ECO:0000313" key="5">
    <source>
        <dbReference type="EMBL" id="VBA34808.1"/>
    </source>
</evidence>
<proteinExistence type="predicted"/>
<dbReference type="Pfam" id="PF19040">
    <property type="entry name" value="SGNH"/>
    <property type="match status" value="1"/>
</dbReference>
<feature type="region of interest" description="Disordered" evidence="1">
    <location>
        <begin position="1"/>
        <end position="24"/>
    </location>
</feature>
<keyword evidence="5" id="KW-0012">Acyltransferase</keyword>
<reference evidence="5 6" key="1">
    <citation type="submission" date="2018-09" db="EMBL/GenBank/DDBJ databases">
        <authorList>
            <person name="Tagini F."/>
        </authorList>
    </citation>
    <scope>NUCLEOTIDE SEQUENCE [LARGE SCALE GENOMIC DNA]</scope>
    <source>
        <strain evidence="5 6">MK13</strain>
    </source>
</reference>
<feature type="transmembrane region" description="Helical" evidence="2">
    <location>
        <begin position="61"/>
        <end position="81"/>
    </location>
</feature>
<feature type="compositionally biased region" description="Low complexity" evidence="1">
    <location>
        <begin position="9"/>
        <end position="24"/>
    </location>
</feature>
<dbReference type="EC" id="2.3.1.-" evidence="5"/>
<keyword evidence="2" id="KW-0812">Transmembrane</keyword>
<feature type="transmembrane region" description="Helical" evidence="2">
    <location>
        <begin position="202"/>
        <end position="223"/>
    </location>
</feature>
<keyword evidence="2" id="KW-1133">Transmembrane helix</keyword>
<dbReference type="PANTHER" id="PTHR23028">
    <property type="entry name" value="ACETYLTRANSFERASE"/>
    <property type="match status" value="1"/>
</dbReference>
<evidence type="ECO:0000259" key="4">
    <source>
        <dbReference type="Pfam" id="PF19040"/>
    </source>
</evidence>
<feature type="transmembrane region" description="Helical" evidence="2">
    <location>
        <begin position="353"/>
        <end position="371"/>
    </location>
</feature>
<evidence type="ECO:0000256" key="2">
    <source>
        <dbReference type="SAM" id="Phobius"/>
    </source>
</evidence>
<dbReference type="EMBL" id="UPHQ01000025">
    <property type="protein sequence ID" value="VBA34808.1"/>
    <property type="molecule type" value="Genomic_DNA"/>
</dbReference>
<dbReference type="GO" id="GO:0016747">
    <property type="term" value="F:acyltransferase activity, transferring groups other than amino-acyl groups"/>
    <property type="evidence" value="ECO:0007669"/>
    <property type="project" value="InterPro"/>
</dbReference>
<keyword evidence="6" id="KW-1185">Reference proteome</keyword>
<feature type="domain" description="Acyltransferase 3" evidence="3">
    <location>
        <begin position="36"/>
        <end position="370"/>
    </location>
</feature>
<feature type="transmembrane region" description="Helical" evidence="2">
    <location>
        <begin position="229"/>
        <end position="252"/>
    </location>
</feature>
<name>A0A498PQQ3_9MYCO</name>
<feature type="transmembrane region" description="Helical" evidence="2">
    <location>
        <begin position="259"/>
        <end position="281"/>
    </location>
</feature>
<feature type="domain" description="SGNH" evidence="4">
    <location>
        <begin position="499"/>
        <end position="720"/>
    </location>
</feature>
<gene>
    <name evidence="5" type="primary">oatA_3</name>
    <name evidence="5" type="ORF">LAUMK13_00582</name>
</gene>